<dbReference type="RefSeq" id="WP_316436611.1">
    <property type="nucleotide sequence ID" value="NZ_CP053587.1"/>
</dbReference>
<reference evidence="3" key="1">
    <citation type="submission" date="2020-05" db="EMBL/GenBank/DDBJ databases">
        <authorList>
            <person name="Zhu T."/>
            <person name="Keshari N."/>
            <person name="Lu X."/>
        </authorList>
    </citation>
    <scope>NUCLEOTIDE SEQUENCE</scope>
    <source>
        <strain evidence="3">NK1-12</strain>
    </source>
</reference>
<evidence type="ECO:0000256" key="1">
    <source>
        <dbReference type="SAM" id="MobiDB-lite"/>
    </source>
</evidence>
<feature type="region of interest" description="Disordered" evidence="1">
    <location>
        <begin position="1"/>
        <end position="23"/>
    </location>
</feature>
<dbReference type="Pfam" id="PF22741">
    <property type="entry name" value="PTP-NADK"/>
    <property type="match status" value="1"/>
</dbReference>
<proteinExistence type="predicted"/>
<gene>
    <name evidence="3" type="ORF">HJG54_29300</name>
</gene>
<dbReference type="InterPro" id="IPR055214">
    <property type="entry name" value="PTP-NADK"/>
</dbReference>
<protein>
    <submittedName>
        <fullName evidence="3">Phosphatase</fullName>
    </submittedName>
</protein>
<dbReference type="AlphaFoldDB" id="A0AA97ANP6"/>
<evidence type="ECO:0000259" key="2">
    <source>
        <dbReference type="Pfam" id="PF22741"/>
    </source>
</evidence>
<dbReference type="Gene3D" id="3.90.190.10">
    <property type="entry name" value="Protein tyrosine phosphatase superfamily"/>
    <property type="match status" value="1"/>
</dbReference>
<dbReference type="InterPro" id="IPR029021">
    <property type="entry name" value="Prot-tyrosine_phosphatase-like"/>
</dbReference>
<feature type="domain" description="DSP-PTPase phosphatase fused to NAD+ Kinase" evidence="2">
    <location>
        <begin position="9"/>
        <end position="105"/>
    </location>
</feature>
<sequence>MSQANDPPKQISEDFYAGGQPDTETIQQLAEQGFKSIVNLRSPDEAGALSDEQQQATDAGLEYVNVPLSPGEADDSLMAKVLWELEDLPKPVFFHCGAGARAGALALIALATQQGLNREQVIAKAAEIGVNVEQPHLKGFLESLE</sequence>
<name>A0AA97ANP6_9CYAN</name>
<accession>A0AA97ANP6</accession>
<organism evidence="3">
    <name type="scientific">Leptolyngbya sp. NK1-12</name>
    <dbReference type="NCBI Taxonomy" id="2547451"/>
    <lineage>
        <taxon>Bacteria</taxon>
        <taxon>Bacillati</taxon>
        <taxon>Cyanobacteriota</taxon>
        <taxon>Cyanophyceae</taxon>
        <taxon>Leptolyngbyales</taxon>
        <taxon>Leptolyngbyaceae</taxon>
        <taxon>Leptolyngbya group</taxon>
        <taxon>Leptolyngbya</taxon>
    </lineage>
</organism>
<evidence type="ECO:0000313" key="3">
    <source>
        <dbReference type="EMBL" id="WNZ27017.1"/>
    </source>
</evidence>
<dbReference type="EMBL" id="CP053587">
    <property type="protein sequence ID" value="WNZ27017.1"/>
    <property type="molecule type" value="Genomic_DNA"/>
</dbReference>
<dbReference type="SUPFAM" id="SSF52799">
    <property type="entry name" value="(Phosphotyrosine protein) phosphatases II"/>
    <property type="match status" value="1"/>
</dbReference>